<feature type="binding site" evidence="3">
    <location>
        <begin position="439"/>
        <end position="446"/>
    </location>
    <ligand>
        <name>ATP</name>
        <dbReference type="ChEBI" id="CHEBI:30616"/>
    </ligand>
</feature>
<keyword evidence="5" id="KW-0812">Transmembrane</keyword>
<dbReference type="InterPro" id="IPR002543">
    <property type="entry name" value="FtsK_dom"/>
</dbReference>
<keyword evidence="5" id="KW-0472">Membrane</keyword>
<name>A0ABS5TKZ9_9ACTN</name>
<evidence type="ECO:0000256" key="5">
    <source>
        <dbReference type="SAM" id="Phobius"/>
    </source>
</evidence>
<dbReference type="Pfam" id="PF01580">
    <property type="entry name" value="FtsK_SpoIIIE"/>
    <property type="match status" value="1"/>
</dbReference>
<sequence>MSSNHQRIGSAWRRSHDQRRREVYGDSPICHYLGRLPGACDGDVERHHVVELVDGGHRDSTVDACHRHHVEVTRMNKELRTGIPPLDDFVDGVVDTVKELLPKRSGQKTKPAGQAGGRRGGQAAGQKNASRPAVGWTVVDIHLVATVAVLAGAVALRWVDMSGWAWTLAGAWAGYLLVAGWWLLTVRRRAVERAEVLSLAVRAVKADPRFVTAKRVRWGWQHGLRADIRAARVHFPDVEAMNDPGTRKRVAEMFWQALHAEVEFPDHALHPYFDWWVAEGPSEPTDEPMPAEEPAEGQHEALTGRIAEGLRTSLKVPAKDRDKVSVSVEAADKEGPLRIRVEYPDSVKDESDEFAPAVVAKVTAKGPKGMRWRAEPDTQANVMVLHRRPPMPSKIDNPMGSTNDPGRGLPWHVIPIAREETGRPAVIDLKKNPHTLFVGKTRTGKTVSARTFMLGAARNGFDVPAVDPKQIEFDGLEVVPGITVYADDEANVVAVETVHAEMKRRYRLKHEQKVRLDSHRPILLTIDEYQEFCEVALALHLEEGGRGKEAPVVGMVKSIARLGAAANIFLLLLTQRSDADWFSGVLRENMGNRGAWGRLSMEASRMVFGSSNVGRDVPSIKGRGNYLNPDGEIVEIQSYWTPNPEDDNLAVPDRELMDQLLAACQNRAPWGDVTEAAPAVPAENGPIGLGLDELALMLEDEEFVWVLDDQGEAFKVVEVGTNQDDEPEITHELGDGSREVVGVDEWIRFELRGESS</sequence>
<dbReference type="RefSeq" id="WP_214158148.1">
    <property type="nucleotide sequence ID" value="NZ_JAHBAY010000010.1"/>
</dbReference>
<dbReference type="EMBL" id="JAHBAY010000010">
    <property type="protein sequence ID" value="MBT0771777.1"/>
    <property type="molecule type" value="Genomic_DNA"/>
</dbReference>
<dbReference type="InterPro" id="IPR027417">
    <property type="entry name" value="P-loop_NTPase"/>
</dbReference>
<evidence type="ECO:0000256" key="2">
    <source>
        <dbReference type="ARBA" id="ARBA00022840"/>
    </source>
</evidence>
<comment type="caution">
    <text evidence="7">The sequence shown here is derived from an EMBL/GenBank/DDBJ whole genome shotgun (WGS) entry which is preliminary data.</text>
</comment>
<dbReference type="InterPro" id="IPR050206">
    <property type="entry name" value="FtsK/SpoIIIE/SftA"/>
</dbReference>
<feature type="transmembrane region" description="Helical" evidence="5">
    <location>
        <begin position="133"/>
        <end position="158"/>
    </location>
</feature>
<evidence type="ECO:0000256" key="3">
    <source>
        <dbReference type="PROSITE-ProRule" id="PRU00289"/>
    </source>
</evidence>
<protein>
    <recommendedName>
        <fullName evidence="6">FtsK domain-containing protein</fullName>
    </recommendedName>
</protein>
<dbReference type="PANTHER" id="PTHR22683:SF47">
    <property type="entry name" value="FTSK DOMAIN-CONTAINING PROTEIN YDCQ"/>
    <property type="match status" value="1"/>
</dbReference>
<dbReference type="PROSITE" id="PS50901">
    <property type="entry name" value="FTSK"/>
    <property type="match status" value="1"/>
</dbReference>
<feature type="region of interest" description="Disordered" evidence="4">
    <location>
        <begin position="100"/>
        <end position="128"/>
    </location>
</feature>
<reference evidence="7 8" key="1">
    <citation type="submission" date="2021-05" db="EMBL/GenBank/DDBJ databases">
        <title>Kineosporia and Streptomyces sp. nov. two new marine actinobacteria isolated from Coral.</title>
        <authorList>
            <person name="Buangrab K."/>
            <person name="Sutthacheep M."/>
            <person name="Yeemin T."/>
            <person name="Harunari E."/>
            <person name="Igarashi Y."/>
            <person name="Kanchanasin P."/>
            <person name="Tanasupawat S."/>
            <person name="Phongsopitanun W."/>
        </authorList>
    </citation>
    <scope>NUCLEOTIDE SEQUENCE [LARGE SCALE GENOMIC DNA]</scope>
    <source>
        <strain evidence="7 8">J2-2</strain>
    </source>
</reference>
<dbReference type="PANTHER" id="PTHR22683">
    <property type="entry name" value="SPORULATION PROTEIN RELATED"/>
    <property type="match status" value="1"/>
</dbReference>
<feature type="transmembrane region" description="Helical" evidence="5">
    <location>
        <begin position="164"/>
        <end position="184"/>
    </location>
</feature>
<feature type="region of interest" description="Disordered" evidence="4">
    <location>
        <begin position="1"/>
        <end position="20"/>
    </location>
</feature>
<organism evidence="7 8">
    <name type="scientific">Kineosporia corallincola</name>
    <dbReference type="NCBI Taxonomy" id="2835133"/>
    <lineage>
        <taxon>Bacteria</taxon>
        <taxon>Bacillati</taxon>
        <taxon>Actinomycetota</taxon>
        <taxon>Actinomycetes</taxon>
        <taxon>Kineosporiales</taxon>
        <taxon>Kineosporiaceae</taxon>
        <taxon>Kineosporia</taxon>
    </lineage>
</organism>
<proteinExistence type="predicted"/>
<evidence type="ECO:0000313" key="8">
    <source>
        <dbReference type="Proteomes" id="UP001197247"/>
    </source>
</evidence>
<keyword evidence="8" id="KW-1185">Reference proteome</keyword>
<feature type="domain" description="FtsK" evidence="6">
    <location>
        <begin position="422"/>
        <end position="605"/>
    </location>
</feature>
<dbReference type="SUPFAM" id="SSF52540">
    <property type="entry name" value="P-loop containing nucleoside triphosphate hydrolases"/>
    <property type="match status" value="1"/>
</dbReference>
<keyword evidence="5" id="KW-1133">Transmembrane helix</keyword>
<keyword evidence="1 3" id="KW-0547">Nucleotide-binding</keyword>
<evidence type="ECO:0000313" key="7">
    <source>
        <dbReference type="EMBL" id="MBT0771777.1"/>
    </source>
</evidence>
<keyword evidence="2 3" id="KW-0067">ATP-binding</keyword>
<gene>
    <name evidence="7" type="ORF">KIH74_22745</name>
</gene>
<feature type="compositionally biased region" description="Gly residues" evidence="4">
    <location>
        <begin position="114"/>
        <end position="123"/>
    </location>
</feature>
<evidence type="ECO:0000256" key="1">
    <source>
        <dbReference type="ARBA" id="ARBA00022741"/>
    </source>
</evidence>
<dbReference type="Gene3D" id="3.40.50.300">
    <property type="entry name" value="P-loop containing nucleotide triphosphate hydrolases"/>
    <property type="match status" value="1"/>
</dbReference>
<evidence type="ECO:0000259" key="6">
    <source>
        <dbReference type="PROSITE" id="PS50901"/>
    </source>
</evidence>
<accession>A0ABS5TKZ9</accession>
<dbReference type="Proteomes" id="UP001197247">
    <property type="component" value="Unassembled WGS sequence"/>
</dbReference>
<evidence type="ECO:0000256" key="4">
    <source>
        <dbReference type="SAM" id="MobiDB-lite"/>
    </source>
</evidence>